<name>A0A532V7Z8_UNCT6</name>
<gene>
    <name evidence="2" type="ORF">CEE36_04595</name>
</gene>
<comment type="caution">
    <text evidence="2">The sequence shown here is derived from an EMBL/GenBank/DDBJ whole genome shotgun (WGS) entry which is preliminary data.</text>
</comment>
<keyword evidence="1" id="KW-0472">Membrane</keyword>
<dbReference type="Proteomes" id="UP000317778">
    <property type="component" value="Unassembled WGS sequence"/>
</dbReference>
<protein>
    <submittedName>
        <fullName evidence="2">Uncharacterized protein</fullName>
    </submittedName>
</protein>
<keyword evidence="1" id="KW-1133">Transmembrane helix</keyword>
<feature type="transmembrane region" description="Helical" evidence="1">
    <location>
        <begin position="94"/>
        <end position="114"/>
    </location>
</feature>
<organism evidence="2 3">
    <name type="scientific">candidate division TA06 bacterium B3_TA06</name>
    <dbReference type="NCBI Taxonomy" id="2012487"/>
    <lineage>
        <taxon>Bacteria</taxon>
        <taxon>Bacteria division TA06</taxon>
    </lineage>
</organism>
<evidence type="ECO:0000313" key="2">
    <source>
        <dbReference type="EMBL" id="TKJ43316.1"/>
    </source>
</evidence>
<dbReference type="AlphaFoldDB" id="A0A532V7Z8"/>
<reference evidence="2 3" key="1">
    <citation type="submission" date="2017-06" db="EMBL/GenBank/DDBJ databases">
        <title>Novel microbial phyla capable of carbon fixation and sulfur reduction in deep-sea sediments.</title>
        <authorList>
            <person name="Huang J."/>
            <person name="Baker B."/>
            <person name="Wang Y."/>
        </authorList>
    </citation>
    <scope>NUCLEOTIDE SEQUENCE [LARGE SCALE GENOMIC DNA]</scope>
    <source>
        <strain evidence="2">B3_TA06</strain>
    </source>
</reference>
<feature type="transmembrane region" description="Helical" evidence="1">
    <location>
        <begin position="120"/>
        <end position="137"/>
    </location>
</feature>
<evidence type="ECO:0000313" key="3">
    <source>
        <dbReference type="Proteomes" id="UP000317778"/>
    </source>
</evidence>
<proteinExistence type="predicted"/>
<feature type="transmembrane region" description="Helical" evidence="1">
    <location>
        <begin position="53"/>
        <end position="73"/>
    </location>
</feature>
<evidence type="ECO:0000256" key="1">
    <source>
        <dbReference type="SAM" id="Phobius"/>
    </source>
</evidence>
<feature type="transmembrane region" description="Helical" evidence="1">
    <location>
        <begin position="27"/>
        <end position="47"/>
    </location>
</feature>
<sequence length="141" mass="15942">MEKMNSLIARYRILASRQLARRGWMRCLIWGAVKATLEGVAFFFGITNVWMRVSIGLIWVGIVAAAIILFITTKRSLKLLEQEKGLRVFLRLQIVALILLGIQLPLLSFAVFFADGLVTIVSTFLFVISGYSVSVRLRDKH</sequence>
<accession>A0A532V7Z8</accession>
<keyword evidence="1" id="KW-0812">Transmembrane</keyword>
<dbReference type="EMBL" id="NJBO01000005">
    <property type="protein sequence ID" value="TKJ43316.1"/>
    <property type="molecule type" value="Genomic_DNA"/>
</dbReference>